<reference evidence="2 3" key="1">
    <citation type="submission" date="2019-08" db="EMBL/GenBank/DDBJ databases">
        <authorList>
            <person name="Peeters C."/>
        </authorList>
    </citation>
    <scope>NUCLEOTIDE SEQUENCE [LARGE SCALE GENOMIC DNA]</scope>
    <source>
        <strain evidence="2 3">LMG 31116</strain>
    </source>
</reference>
<keyword evidence="1" id="KW-0732">Signal</keyword>
<protein>
    <recommendedName>
        <fullName evidence="4">Lipoprotein</fullName>
    </recommendedName>
</protein>
<evidence type="ECO:0000313" key="3">
    <source>
        <dbReference type="Proteomes" id="UP000368474"/>
    </source>
</evidence>
<organism evidence="2 3">
    <name type="scientific">Pandoraea morbifera</name>
    <dbReference type="NCBI Taxonomy" id="2508300"/>
    <lineage>
        <taxon>Bacteria</taxon>
        <taxon>Pseudomonadati</taxon>
        <taxon>Pseudomonadota</taxon>
        <taxon>Betaproteobacteria</taxon>
        <taxon>Burkholderiales</taxon>
        <taxon>Burkholderiaceae</taxon>
        <taxon>Pandoraea</taxon>
    </lineage>
</organism>
<feature type="signal peptide" evidence="1">
    <location>
        <begin position="1"/>
        <end position="20"/>
    </location>
</feature>
<dbReference type="EMBL" id="CABPSD010000025">
    <property type="protein sequence ID" value="VVE51241.1"/>
    <property type="molecule type" value="Genomic_DNA"/>
</dbReference>
<feature type="chain" id="PRO_5023055217" description="Lipoprotein" evidence="1">
    <location>
        <begin position="21"/>
        <end position="83"/>
    </location>
</feature>
<evidence type="ECO:0000256" key="1">
    <source>
        <dbReference type="SAM" id="SignalP"/>
    </source>
</evidence>
<keyword evidence="3" id="KW-1185">Reference proteome</keyword>
<accession>A0A5E4YR36</accession>
<evidence type="ECO:0000313" key="2">
    <source>
        <dbReference type="EMBL" id="VVE51241.1"/>
    </source>
</evidence>
<proteinExistence type="predicted"/>
<name>A0A5E4YR36_9BURK</name>
<sequence>MRLAAVVISLALLLSACTDASTAQRVLEGAGYTNVHLTGYEWAACSKDDTYSTGFTATGPTGRRVSGAVCSSWMFKNATIRLD</sequence>
<dbReference type="PROSITE" id="PS51257">
    <property type="entry name" value="PROKAR_LIPOPROTEIN"/>
    <property type="match status" value="1"/>
</dbReference>
<dbReference type="AlphaFoldDB" id="A0A5E4YR36"/>
<evidence type="ECO:0008006" key="4">
    <source>
        <dbReference type="Google" id="ProtNLM"/>
    </source>
</evidence>
<dbReference type="Proteomes" id="UP000368474">
    <property type="component" value="Unassembled WGS sequence"/>
</dbReference>
<gene>
    <name evidence="2" type="ORF">PMO31116_04671</name>
</gene>